<name>A0ABP7PPR9_9SPHI</name>
<proteinExistence type="predicted"/>
<dbReference type="EMBL" id="BAAAZC010000009">
    <property type="protein sequence ID" value="GAA3968100.1"/>
    <property type="molecule type" value="Genomic_DNA"/>
</dbReference>
<comment type="caution">
    <text evidence="1">The sequence shown here is derived from an EMBL/GenBank/DDBJ whole genome shotgun (WGS) entry which is preliminary data.</text>
</comment>
<keyword evidence="2" id="KW-1185">Reference proteome</keyword>
<gene>
    <name evidence="1" type="ORF">GCM10022210_16190</name>
</gene>
<sequence>MENTHVTYYCFNKNCSVSIYNTDTAITLLMPYDEITFAAPQRCALCSCQLISWIDLDVKSLLLGQHIPSVLYRQAS</sequence>
<protein>
    <submittedName>
        <fullName evidence="1">Uncharacterized protein</fullName>
    </submittedName>
</protein>
<organism evidence="1 2">
    <name type="scientific">Mucilaginibacter dorajii</name>
    <dbReference type="NCBI Taxonomy" id="692994"/>
    <lineage>
        <taxon>Bacteria</taxon>
        <taxon>Pseudomonadati</taxon>
        <taxon>Bacteroidota</taxon>
        <taxon>Sphingobacteriia</taxon>
        <taxon>Sphingobacteriales</taxon>
        <taxon>Sphingobacteriaceae</taxon>
        <taxon>Mucilaginibacter</taxon>
    </lineage>
</organism>
<accession>A0ABP7PPR9</accession>
<dbReference type="RefSeq" id="WP_259089182.1">
    <property type="nucleotide sequence ID" value="NZ_BAAAZC010000009.1"/>
</dbReference>
<evidence type="ECO:0000313" key="1">
    <source>
        <dbReference type="EMBL" id="GAA3968100.1"/>
    </source>
</evidence>
<evidence type="ECO:0000313" key="2">
    <source>
        <dbReference type="Proteomes" id="UP001500742"/>
    </source>
</evidence>
<reference evidence="2" key="1">
    <citation type="journal article" date="2019" name="Int. J. Syst. Evol. Microbiol.">
        <title>The Global Catalogue of Microorganisms (GCM) 10K type strain sequencing project: providing services to taxonomists for standard genome sequencing and annotation.</title>
        <authorList>
            <consortium name="The Broad Institute Genomics Platform"/>
            <consortium name="The Broad Institute Genome Sequencing Center for Infectious Disease"/>
            <person name="Wu L."/>
            <person name="Ma J."/>
        </authorList>
    </citation>
    <scope>NUCLEOTIDE SEQUENCE [LARGE SCALE GENOMIC DNA]</scope>
    <source>
        <strain evidence="2">JCM 16601</strain>
    </source>
</reference>
<dbReference type="Proteomes" id="UP001500742">
    <property type="component" value="Unassembled WGS sequence"/>
</dbReference>